<dbReference type="InterPro" id="IPR007197">
    <property type="entry name" value="rSAM"/>
</dbReference>
<keyword evidence="1" id="KW-0479">Metal-binding</keyword>
<sequence length="215" mass="24594">MIANVAPSFDVLERLGQGREADLINFVPVSRSNNRGRGAQSNRSGRFEKTQREIFDDGWADDDPEEKFETIEHMERATSIITRNSSPDLHFDRSINPYRGCAHGCSYCYARPTHTYLGHSAGLDFERDIYIKPNAAALLRKELSHSRYRAKPIAIGTNTDPYQPVERKHKIMRQLLEVFCETKHPVMITTKSALIVRDLDLLTELARQNLVFVTM</sequence>
<protein>
    <submittedName>
        <fullName evidence="4">Radical SAM domain protein</fullName>
    </submittedName>
</protein>
<dbReference type="GO" id="GO:0051536">
    <property type="term" value="F:iron-sulfur cluster binding"/>
    <property type="evidence" value="ECO:0007669"/>
    <property type="project" value="UniProtKB-KW"/>
</dbReference>
<gene>
    <name evidence="4" type="ORF">MNBD_ALPHA11-693</name>
</gene>
<dbReference type="EMBL" id="UOEQ01000404">
    <property type="protein sequence ID" value="VAW22225.1"/>
    <property type="molecule type" value="Genomic_DNA"/>
</dbReference>
<keyword evidence="2" id="KW-0408">Iron</keyword>
<dbReference type="GO" id="GO:0003824">
    <property type="term" value="F:catalytic activity"/>
    <property type="evidence" value="ECO:0007669"/>
    <property type="project" value="InterPro"/>
</dbReference>
<keyword evidence="3" id="KW-0411">Iron-sulfur</keyword>
<accession>A0A3B0TUF6</accession>
<dbReference type="SFLD" id="SFLDS00029">
    <property type="entry name" value="Radical_SAM"/>
    <property type="match status" value="1"/>
</dbReference>
<dbReference type="AlphaFoldDB" id="A0A3B0TUF6"/>
<evidence type="ECO:0000256" key="2">
    <source>
        <dbReference type="ARBA" id="ARBA00023004"/>
    </source>
</evidence>
<dbReference type="Gene3D" id="3.80.30.30">
    <property type="match status" value="1"/>
</dbReference>
<dbReference type="PANTHER" id="PTHR43432">
    <property type="entry name" value="SLR0285 PROTEIN"/>
    <property type="match status" value="1"/>
</dbReference>
<dbReference type="GO" id="GO:0046872">
    <property type="term" value="F:metal ion binding"/>
    <property type="evidence" value="ECO:0007669"/>
    <property type="project" value="UniProtKB-KW"/>
</dbReference>
<dbReference type="InterPro" id="IPR040086">
    <property type="entry name" value="MJ0683-like"/>
</dbReference>
<organism evidence="4">
    <name type="scientific">hydrothermal vent metagenome</name>
    <dbReference type="NCBI Taxonomy" id="652676"/>
    <lineage>
        <taxon>unclassified sequences</taxon>
        <taxon>metagenomes</taxon>
        <taxon>ecological metagenomes</taxon>
    </lineage>
</organism>
<evidence type="ECO:0000256" key="3">
    <source>
        <dbReference type="ARBA" id="ARBA00023014"/>
    </source>
</evidence>
<feature type="non-terminal residue" evidence="4">
    <location>
        <position position="215"/>
    </location>
</feature>
<proteinExistence type="predicted"/>
<evidence type="ECO:0000256" key="1">
    <source>
        <dbReference type="ARBA" id="ARBA00022723"/>
    </source>
</evidence>
<reference evidence="4" key="1">
    <citation type="submission" date="2018-06" db="EMBL/GenBank/DDBJ databases">
        <authorList>
            <person name="Zhirakovskaya E."/>
        </authorList>
    </citation>
    <scope>NUCLEOTIDE SEQUENCE</scope>
</reference>
<evidence type="ECO:0000313" key="4">
    <source>
        <dbReference type="EMBL" id="VAW22225.1"/>
    </source>
</evidence>
<name>A0A3B0TUF6_9ZZZZ</name>
<dbReference type="PANTHER" id="PTHR43432:SF3">
    <property type="entry name" value="SLR0285 PROTEIN"/>
    <property type="match status" value="1"/>
</dbReference>
<dbReference type="SFLD" id="SFLDG01084">
    <property type="entry name" value="Uncharacterised_Radical_SAM_Su"/>
    <property type="match status" value="1"/>
</dbReference>